<comment type="caution">
    <text evidence="2">The sequence shown here is derived from an EMBL/GenBank/DDBJ whole genome shotgun (WGS) entry which is preliminary data.</text>
</comment>
<name>A0A644W8R0_9ZZZZ</name>
<evidence type="ECO:0000313" key="2">
    <source>
        <dbReference type="EMBL" id="MPM00132.1"/>
    </source>
</evidence>
<dbReference type="AlphaFoldDB" id="A0A644W8R0"/>
<keyword evidence="1" id="KW-0812">Transmembrane</keyword>
<keyword evidence="1" id="KW-0472">Membrane</keyword>
<evidence type="ECO:0008006" key="3">
    <source>
        <dbReference type="Google" id="ProtNLM"/>
    </source>
</evidence>
<proteinExistence type="predicted"/>
<organism evidence="2">
    <name type="scientific">bioreactor metagenome</name>
    <dbReference type="NCBI Taxonomy" id="1076179"/>
    <lineage>
        <taxon>unclassified sequences</taxon>
        <taxon>metagenomes</taxon>
        <taxon>ecological metagenomes</taxon>
    </lineage>
</organism>
<feature type="transmembrane region" description="Helical" evidence="1">
    <location>
        <begin position="12"/>
        <end position="30"/>
    </location>
</feature>
<protein>
    <recommendedName>
        <fullName evidence="3">Type II secretion system protein GspG C-terminal domain-containing protein</fullName>
    </recommendedName>
</protein>
<sequence>MPPKPDRLPSRFLPFLSLALLIPAALLLVLGPLGDRTAQEGLEVARESIRRAAVQCYALEGFYPPSLDYLTSRYGVSVDTQRYFVDYQFVASNLMPDITLLPVGTQP</sequence>
<accession>A0A644W8R0</accession>
<reference evidence="2" key="1">
    <citation type="submission" date="2019-08" db="EMBL/GenBank/DDBJ databases">
        <authorList>
            <person name="Kucharzyk K."/>
            <person name="Murdoch R.W."/>
            <person name="Higgins S."/>
            <person name="Loffler F."/>
        </authorList>
    </citation>
    <scope>NUCLEOTIDE SEQUENCE</scope>
</reference>
<gene>
    <name evidence="2" type="ORF">SDC9_46355</name>
</gene>
<keyword evidence="1" id="KW-1133">Transmembrane helix</keyword>
<dbReference type="EMBL" id="VSSQ01000710">
    <property type="protein sequence ID" value="MPM00132.1"/>
    <property type="molecule type" value="Genomic_DNA"/>
</dbReference>
<evidence type="ECO:0000256" key="1">
    <source>
        <dbReference type="SAM" id="Phobius"/>
    </source>
</evidence>